<dbReference type="InterPro" id="IPR050263">
    <property type="entry name" value="Bact_Fimbrial_Adh_Pro"/>
</dbReference>
<evidence type="ECO:0000256" key="1">
    <source>
        <dbReference type="ARBA" id="ARBA00004561"/>
    </source>
</evidence>
<dbReference type="InterPro" id="IPR000259">
    <property type="entry name" value="Adhesion_dom_fimbrial"/>
</dbReference>
<dbReference type="InterPro" id="IPR036937">
    <property type="entry name" value="Adhesion_dom_fimbrial_sf"/>
</dbReference>
<dbReference type="PANTHER" id="PTHR33420">
    <property type="entry name" value="FIMBRIAL SUBUNIT ELFA-RELATED"/>
    <property type="match status" value="1"/>
</dbReference>
<gene>
    <name evidence="5" type="primary">aef3f</name>
    <name evidence="5" type="ORF">NCTC8502_01861</name>
</gene>
<reference evidence="5 6" key="1">
    <citation type="submission" date="2018-06" db="EMBL/GenBank/DDBJ databases">
        <authorList>
            <consortium name="Pathogen Informatics"/>
            <person name="Doyle S."/>
        </authorList>
    </citation>
    <scope>NUCLEOTIDE SEQUENCE [LARGE SCALE GENOMIC DNA]</scope>
    <source>
        <strain evidence="5 6">NCTC8502</strain>
    </source>
</reference>
<proteinExistence type="inferred from homology"/>
<name>A0ABY1VYY3_HAEAE</name>
<feature type="domain" description="Fimbrial-type adhesion" evidence="4">
    <location>
        <begin position="267"/>
        <end position="421"/>
    </location>
</feature>
<keyword evidence="3" id="KW-0281">Fimbrium</keyword>
<evidence type="ECO:0000256" key="2">
    <source>
        <dbReference type="ARBA" id="ARBA00006671"/>
    </source>
</evidence>
<evidence type="ECO:0000259" key="4">
    <source>
        <dbReference type="Pfam" id="PF00419"/>
    </source>
</evidence>
<evidence type="ECO:0000313" key="5">
    <source>
        <dbReference type="EMBL" id="SQH38147.1"/>
    </source>
</evidence>
<dbReference type="Pfam" id="PF00419">
    <property type="entry name" value="Fimbrial"/>
    <property type="match status" value="1"/>
</dbReference>
<keyword evidence="6" id="KW-1185">Reference proteome</keyword>
<organism evidence="5 6">
    <name type="scientific">Haemophilus aegyptius</name>
    <dbReference type="NCBI Taxonomy" id="197575"/>
    <lineage>
        <taxon>Bacteria</taxon>
        <taxon>Pseudomonadati</taxon>
        <taxon>Pseudomonadota</taxon>
        <taxon>Gammaproteobacteria</taxon>
        <taxon>Pasteurellales</taxon>
        <taxon>Pasteurellaceae</taxon>
        <taxon>Haemophilus</taxon>
    </lineage>
</organism>
<dbReference type="SUPFAM" id="SSF49401">
    <property type="entry name" value="Bacterial adhesins"/>
    <property type="match status" value="1"/>
</dbReference>
<evidence type="ECO:0000313" key="6">
    <source>
        <dbReference type="Proteomes" id="UP000249400"/>
    </source>
</evidence>
<dbReference type="Proteomes" id="UP000249400">
    <property type="component" value="Chromosome 1"/>
</dbReference>
<dbReference type="RefSeq" id="WP_006995818.1">
    <property type="nucleotide sequence ID" value="NZ_CP082857.1"/>
</dbReference>
<accession>A0ABY1VYY3</accession>
<dbReference type="Gene3D" id="2.60.40.1090">
    <property type="entry name" value="Fimbrial-type adhesion domain"/>
    <property type="match status" value="1"/>
</dbReference>
<comment type="subcellular location">
    <subcellularLocation>
        <location evidence="1">Fimbrium</location>
    </subcellularLocation>
</comment>
<sequence>MNKFVKTFQKLTALFIILNAIPKEVQADKVGEWHRQDCDSGIFSACIRFPNISSVTKYPSTKITTQRYLFPRDNPVSTTRPIDMAGIINALGERDIKLDTYRIPSRGVTGSNSCFAFTYRVDSSAWNIVQTREGAAFQLKRFPLLGFILKIRTTFIGPANFNPGNNQYKAWRDVTQYEVEFPTACSQTGLLIITPEVKIKPLDLSRYVPIDFAFERDQINTNGEFELNLQNTFFGAFSLDGRYGGTAVATKVTSDGGITVEGNNVTIRLSAVTCNIEGGANHTRDFGTKKSSEISTSPIKENDVSIRVDCGANAYINPWIVFTDANNPSNRTDILKMIYKNNGAQTANVGIKLKQKNGNYISFGPDSSKKGTQNQIQLTREFQQQNKYIINFTPELIKLDNSKKIEGGELEGLATYTLSYQ</sequence>
<dbReference type="EMBL" id="LS483429">
    <property type="protein sequence ID" value="SQH38147.1"/>
    <property type="molecule type" value="Genomic_DNA"/>
</dbReference>
<protein>
    <submittedName>
        <fullName evidence="5">Fimbriae protein</fullName>
    </submittedName>
</protein>
<dbReference type="PANTHER" id="PTHR33420:SF14">
    <property type="entry name" value="TYPE 1 FIMBRIN D-MANNOSE SPECIFIC ADHESIN"/>
    <property type="match status" value="1"/>
</dbReference>
<comment type="similarity">
    <text evidence="2">Belongs to the fimbrial protein family.</text>
</comment>
<dbReference type="InterPro" id="IPR008966">
    <property type="entry name" value="Adhesion_dom_sf"/>
</dbReference>
<evidence type="ECO:0000256" key="3">
    <source>
        <dbReference type="ARBA" id="ARBA00023263"/>
    </source>
</evidence>